<comment type="caution">
    <text evidence="3">The sequence shown here is derived from an EMBL/GenBank/DDBJ whole genome shotgun (WGS) entry which is preliminary data.</text>
</comment>
<dbReference type="Proteomes" id="UP000269689">
    <property type="component" value="Unassembled WGS sequence"/>
</dbReference>
<evidence type="ECO:0000313" key="3">
    <source>
        <dbReference type="EMBL" id="RPE66347.1"/>
    </source>
</evidence>
<gene>
    <name evidence="3" type="ORF">EDD53_2049</name>
</gene>
<reference evidence="3 4" key="1">
    <citation type="submission" date="2018-11" db="EMBL/GenBank/DDBJ databases">
        <title>Genomic Encyclopedia of Type Strains, Phase IV (KMG-IV): sequencing the most valuable type-strain genomes for metagenomic binning, comparative biology and taxonomic classification.</title>
        <authorList>
            <person name="Goeker M."/>
        </authorList>
    </citation>
    <scope>NUCLEOTIDE SEQUENCE [LARGE SCALE GENOMIC DNA]</scope>
    <source>
        <strain evidence="3 4">DSM 104731</strain>
    </source>
</reference>
<protein>
    <recommendedName>
        <fullName evidence="2">Antitoxin</fullName>
    </recommendedName>
</protein>
<evidence type="ECO:0000256" key="2">
    <source>
        <dbReference type="RuleBase" id="RU362080"/>
    </source>
</evidence>
<dbReference type="AlphaFoldDB" id="A0A3N4UMR7"/>
<sequence>MDYITVKTTDFRPRLTELLDRVEKGEAQVILKRYGRARAALISFDDLFRIWDAVAEEVDGPVDPKTGRNLGQDHPEVKQQLAQEQADREAYRALGLDERWNSFWAWVRSLHSKD</sequence>
<dbReference type="Gene3D" id="3.40.1620.10">
    <property type="entry name" value="YefM-like domain"/>
    <property type="match status" value="1"/>
</dbReference>
<dbReference type="Pfam" id="PF02604">
    <property type="entry name" value="PhdYeFM_antitox"/>
    <property type="match status" value="1"/>
</dbReference>
<dbReference type="SUPFAM" id="SSF143120">
    <property type="entry name" value="YefM-like"/>
    <property type="match status" value="1"/>
</dbReference>
<dbReference type="InterPro" id="IPR006442">
    <property type="entry name" value="Antitoxin_Phd/YefM"/>
</dbReference>
<evidence type="ECO:0000256" key="1">
    <source>
        <dbReference type="ARBA" id="ARBA00009981"/>
    </source>
</evidence>
<evidence type="ECO:0000313" key="4">
    <source>
        <dbReference type="Proteomes" id="UP000269689"/>
    </source>
</evidence>
<name>A0A3N4UMR7_9RHOB</name>
<dbReference type="EMBL" id="RKQK01000003">
    <property type="protein sequence ID" value="RPE66347.1"/>
    <property type="molecule type" value="Genomic_DNA"/>
</dbReference>
<dbReference type="RefSeq" id="WP_123793106.1">
    <property type="nucleotide sequence ID" value="NZ_RKQK01000003.1"/>
</dbReference>
<comment type="function">
    <text evidence="2">Antitoxin component of a type II toxin-antitoxin (TA) system.</text>
</comment>
<dbReference type="InterPro" id="IPR036165">
    <property type="entry name" value="YefM-like_sf"/>
</dbReference>
<accession>A0A3N4UMR7</accession>
<organism evidence="3 4">
    <name type="scientific">Pacificibacter maritimus</name>
    <dbReference type="NCBI Taxonomy" id="762213"/>
    <lineage>
        <taxon>Bacteria</taxon>
        <taxon>Pseudomonadati</taxon>
        <taxon>Pseudomonadota</taxon>
        <taxon>Alphaproteobacteria</taxon>
        <taxon>Rhodobacterales</taxon>
        <taxon>Roseobacteraceae</taxon>
        <taxon>Pacificibacter</taxon>
    </lineage>
</organism>
<proteinExistence type="inferred from homology"/>
<keyword evidence="4" id="KW-1185">Reference proteome</keyword>
<dbReference type="NCBIfam" id="TIGR01552">
    <property type="entry name" value="phd_fam"/>
    <property type="match status" value="1"/>
</dbReference>
<comment type="similarity">
    <text evidence="1 2">Belongs to the phD/YefM antitoxin family.</text>
</comment>